<dbReference type="Pfam" id="PF13560">
    <property type="entry name" value="HTH_31"/>
    <property type="match status" value="1"/>
</dbReference>
<evidence type="ECO:0000313" key="2">
    <source>
        <dbReference type="EMBL" id="TKA08948.1"/>
    </source>
</evidence>
<dbReference type="RefSeq" id="WP_136726276.1">
    <property type="nucleotide sequence ID" value="NZ_SUMC01000026.1"/>
</dbReference>
<dbReference type="CDD" id="cd00093">
    <property type="entry name" value="HTH_XRE"/>
    <property type="match status" value="1"/>
</dbReference>
<dbReference type="GO" id="GO:0003677">
    <property type="term" value="F:DNA binding"/>
    <property type="evidence" value="ECO:0007669"/>
    <property type="project" value="InterPro"/>
</dbReference>
<reference evidence="2 3" key="1">
    <citation type="submission" date="2019-04" db="EMBL/GenBank/DDBJ databases">
        <title>Streptomyces oryziradicis sp. nov., a novel actinomycete isolated from rhizosphere soil of rice (Oryza sativa L.).</title>
        <authorList>
            <person name="Li C."/>
        </authorList>
    </citation>
    <scope>NUCLEOTIDE SEQUENCE [LARGE SCALE GENOMIC DNA]</scope>
    <source>
        <strain evidence="2 3">NEAU-C40</strain>
    </source>
</reference>
<dbReference type="SMART" id="SM00530">
    <property type="entry name" value="HTH_XRE"/>
    <property type="match status" value="1"/>
</dbReference>
<dbReference type="AlphaFoldDB" id="A0A4U0SJ35"/>
<protein>
    <submittedName>
        <fullName evidence="2">Helix-turn-helix domain-containing protein</fullName>
    </submittedName>
</protein>
<dbReference type="InterPro" id="IPR001387">
    <property type="entry name" value="Cro/C1-type_HTH"/>
</dbReference>
<evidence type="ECO:0000313" key="3">
    <source>
        <dbReference type="Proteomes" id="UP000305778"/>
    </source>
</evidence>
<feature type="domain" description="HTH cro/C1-type" evidence="1">
    <location>
        <begin position="18"/>
        <end position="72"/>
    </location>
</feature>
<name>A0A4U0SJ35_9ACTN</name>
<keyword evidence="3" id="KW-1185">Reference proteome</keyword>
<dbReference type="EMBL" id="SUMC01000026">
    <property type="protein sequence ID" value="TKA08948.1"/>
    <property type="molecule type" value="Genomic_DNA"/>
</dbReference>
<gene>
    <name evidence="2" type="ORF">FCI23_25555</name>
</gene>
<dbReference type="Gene3D" id="1.10.260.40">
    <property type="entry name" value="lambda repressor-like DNA-binding domains"/>
    <property type="match status" value="1"/>
</dbReference>
<proteinExistence type="predicted"/>
<dbReference type="OrthoDB" id="3462393at2"/>
<evidence type="ECO:0000259" key="1">
    <source>
        <dbReference type="PROSITE" id="PS50943"/>
    </source>
</evidence>
<dbReference type="SUPFAM" id="SSF47413">
    <property type="entry name" value="lambda repressor-like DNA-binding domains"/>
    <property type="match status" value="1"/>
</dbReference>
<dbReference type="PROSITE" id="PS50943">
    <property type="entry name" value="HTH_CROC1"/>
    <property type="match status" value="1"/>
</dbReference>
<organism evidence="2 3">
    <name type="scientific">Actinacidiphila oryziradicis</name>
    <dbReference type="NCBI Taxonomy" id="2571141"/>
    <lineage>
        <taxon>Bacteria</taxon>
        <taxon>Bacillati</taxon>
        <taxon>Actinomycetota</taxon>
        <taxon>Actinomycetes</taxon>
        <taxon>Kitasatosporales</taxon>
        <taxon>Streptomycetaceae</taxon>
        <taxon>Actinacidiphila</taxon>
    </lineage>
</organism>
<comment type="caution">
    <text evidence="2">The sequence shown here is derived from an EMBL/GenBank/DDBJ whole genome shotgun (WGS) entry which is preliminary data.</text>
</comment>
<dbReference type="InterPro" id="IPR010982">
    <property type="entry name" value="Lambda_DNA-bd_dom_sf"/>
</dbReference>
<dbReference type="InterPro" id="IPR043917">
    <property type="entry name" value="DUF5753"/>
</dbReference>
<dbReference type="Proteomes" id="UP000305778">
    <property type="component" value="Unassembled WGS sequence"/>
</dbReference>
<accession>A0A4U0SJ35</accession>
<dbReference type="Pfam" id="PF19054">
    <property type="entry name" value="DUF5753"/>
    <property type="match status" value="1"/>
</dbReference>
<sequence>MGLRTKPTYRQRRFGAEVRRLREQAGLSSTDAAALLGLKQPHLSNVEAGKTSLTPDRVRLLTAACGASSTPFIEALNELGQQPGKGWWSDYRKILGEPHLDLAELEAGAVALSSYEPTFIPGLLQTENYVRAMYRGGYAEASPEEREAAIAFRMQRQSILLGEPPTRLQTVIHEAALHASLGDRDIMRGQLLRLIEASRLPHVTIQILPFEGAVAFGTGFMVIEPSEPKLSTALVSHIERDLYLEDEDSIAKYQGWFASLQGAALPPVDAAVSPESHAVKDSLGLIQRLLYPLL</sequence>